<dbReference type="SUPFAM" id="SSF50486">
    <property type="entry name" value="FMT C-terminal domain-like"/>
    <property type="match status" value="1"/>
</dbReference>
<reference evidence="2 3" key="1">
    <citation type="submission" date="2017-09" db="EMBL/GenBank/DDBJ databases">
        <title>Biodiversity and function of Thalassospira species in the particle-attached aromatic-hydrocarbon-degrading consortia from the surface seawater of the China South Sea.</title>
        <authorList>
            <person name="Dong C."/>
            <person name="Lai Q."/>
            <person name="Shao Z."/>
        </authorList>
    </citation>
    <scope>NUCLEOTIDE SEQUENCE [LARGE SCALE GENOMIC DNA]</scope>
    <source>
        <strain evidence="2 3">139Z-12</strain>
    </source>
</reference>
<dbReference type="Gene3D" id="3.40.50.170">
    <property type="entry name" value="Formyl transferase, N-terminal domain"/>
    <property type="match status" value="1"/>
</dbReference>
<name>A0A2N3LB83_9PROT</name>
<accession>A0A2N3LB83</accession>
<evidence type="ECO:0000259" key="1">
    <source>
        <dbReference type="Pfam" id="PF21553"/>
    </source>
</evidence>
<organism evidence="2 3">
    <name type="scientific">Thalassospira lohafexi</name>
    <dbReference type="NCBI Taxonomy" id="744227"/>
    <lineage>
        <taxon>Bacteria</taxon>
        <taxon>Pseudomonadati</taxon>
        <taxon>Pseudomonadota</taxon>
        <taxon>Alphaproteobacteria</taxon>
        <taxon>Rhodospirillales</taxon>
        <taxon>Thalassospiraceae</taxon>
        <taxon>Thalassospira</taxon>
    </lineage>
</organism>
<protein>
    <submittedName>
        <fullName evidence="2">Methionyl-tRNA formyltransferase</fullName>
    </submittedName>
</protein>
<evidence type="ECO:0000313" key="2">
    <source>
        <dbReference type="EMBL" id="PKR60064.1"/>
    </source>
</evidence>
<dbReference type="RefSeq" id="WP_101299254.1">
    <property type="nucleotide sequence ID" value="NZ_NXGX01000001.1"/>
</dbReference>
<dbReference type="SUPFAM" id="SSF53328">
    <property type="entry name" value="Formyltransferase"/>
    <property type="match status" value="1"/>
</dbReference>
<dbReference type="AlphaFoldDB" id="A0A2N3LB83"/>
<dbReference type="InterPro" id="IPR011034">
    <property type="entry name" value="Formyl_transferase-like_C_sf"/>
</dbReference>
<dbReference type="Proteomes" id="UP000233332">
    <property type="component" value="Unassembled WGS sequence"/>
</dbReference>
<dbReference type="InterPro" id="IPR036477">
    <property type="entry name" value="Formyl_transf_N_sf"/>
</dbReference>
<sequence length="229" mass="25881">MKKYGLAIQNALVEDALETKGLVSNASFVVRTPDELRAIFDDPKLNVDYLFFPHWSHIVTEKIYEQIECVCFHSTPLPYGRGGSPVQNMILRGFEQTEICALRMTKKLDAGPVYLRLSQSLNGPAHQIFSSIYKKIAGMMIEMLTHDLEPIEQQGSVTQFKRLSGADNELPTLGSINSLYDHIRMTDADAYPSAWLRYGDWVLEFRDAVLNGDRVSATVNIRRSDGNHE</sequence>
<proteinExistence type="predicted"/>
<dbReference type="GO" id="GO:0016740">
    <property type="term" value="F:transferase activity"/>
    <property type="evidence" value="ECO:0007669"/>
    <property type="project" value="UniProtKB-KW"/>
</dbReference>
<gene>
    <name evidence="2" type="ORF">COO92_01440</name>
</gene>
<dbReference type="Gene3D" id="3.10.25.20">
    <property type="match status" value="1"/>
</dbReference>
<comment type="caution">
    <text evidence="2">The sequence shown here is derived from an EMBL/GenBank/DDBJ whole genome shotgun (WGS) entry which is preliminary data.</text>
</comment>
<evidence type="ECO:0000313" key="3">
    <source>
        <dbReference type="Proteomes" id="UP000233332"/>
    </source>
</evidence>
<keyword evidence="3" id="KW-1185">Reference proteome</keyword>
<dbReference type="Pfam" id="PF21553">
    <property type="entry name" value="Formyl_trans_C_2"/>
    <property type="match status" value="1"/>
</dbReference>
<dbReference type="EMBL" id="NXGX01000001">
    <property type="protein sequence ID" value="PKR60064.1"/>
    <property type="molecule type" value="Genomic_DNA"/>
</dbReference>
<dbReference type="InterPro" id="IPR049355">
    <property type="entry name" value="Formyl_trans-like_C"/>
</dbReference>
<feature type="domain" description="Methionyl-tRNA formyltransferase-like C-terminal" evidence="1">
    <location>
        <begin position="167"/>
        <end position="221"/>
    </location>
</feature>
<keyword evidence="2" id="KW-0808">Transferase</keyword>